<keyword evidence="4" id="KW-0255">Endonuclease</keyword>
<evidence type="ECO:0000313" key="9">
    <source>
        <dbReference type="Proteomes" id="UP001431209"/>
    </source>
</evidence>
<proteinExistence type="inferred from homology"/>
<dbReference type="InterPro" id="IPR005135">
    <property type="entry name" value="Endo/exonuclease/phosphatase"/>
</dbReference>
<organism evidence="8 9">
    <name type="scientific">Acrasis kona</name>
    <dbReference type="NCBI Taxonomy" id="1008807"/>
    <lineage>
        <taxon>Eukaryota</taxon>
        <taxon>Discoba</taxon>
        <taxon>Heterolobosea</taxon>
        <taxon>Tetramitia</taxon>
        <taxon>Eutetramitia</taxon>
        <taxon>Acrasidae</taxon>
        <taxon>Acrasis</taxon>
    </lineage>
</organism>
<evidence type="ECO:0000259" key="7">
    <source>
        <dbReference type="Pfam" id="PF03372"/>
    </source>
</evidence>
<dbReference type="InterPro" id="IPR016202">
    <property type="entry name" value="DNase_I"/>
</dbReference>
<name>A0AAW2YT60_9EUKA</name>
<dbReference type="SMART" id="SM00476">
    <property type="entry name" value="DNaseIc"/>
    <property type="match status" value="1"/>
</dbReference>
<feature type="chain" id="PRO_5043789135" description="Deoxyribonuclease" evidence="6">
    <location>
        <begin position="21"/>
        <end position="275"/>
    </location>
</feature>
<gene>
    <name evidence="8" type="ORF">AKO1_007242</name>
</gene>
<keyword evidence="3 4" id="KW-0378">Hydrolase</keyword>
<dbReference type="GO" id="GO:0004530">
    <property type="term" value="F:deoxyribonuclease I activity"/>
    <property type="evidence" value="ECO:0007669"/>
    <property type="project" value="TreeGrafter"/>
</dbReference>
<evidence type="ECO:0000313" key="8">
    <source>
        <dbReference type="EMBL" id="KAL0480148.1"/>
    </source>
</evidence>
<dbReference type="PANTHER" id="PTHR11371">
    <property type="entry name" value="DEOXYRIBONUCLEASE"/>
    <property type="match status" value="1"/>
</dbReference>
<dbReference type="SUPFAM" id="SSF56219">
    <property type="entry name" value="DNase I-like"/>
    <property type="match status" value="1"/>
</dbReference>
<evidence type="ECO:0000256" key="2">
    <source>
        <dbReference type="ARBA" id="ARBA00022722"/>
    </source>
</evidence>
<evidence type="ECO:0000256" key="6">
    <source>
        <dbReference type="SAM" id="SignalP"/>
    </source>
</evidence>
<evidence type="ECO:0000256" key="5">
    <source>
        <dbReference type="PIRSR" id="PIRSR000988-1"/>
    </source>
</evidence>
<dbReference type="AlphaFoldDB" id="A0AAW2YT60"/>
<dbReference type="Pfam" id="PF03372">
    <property type="entry name" value="Exo_endo_phos"/>
    <property type="match status" value="1"/>
</dbReference>
<dbReference type="Gene3D" id="3.60.10.10">
    <property type="entry name" value="Endonuclease/exonuclease/phosphatase"/>
    <property type="match status" value="1"/>
</dbReference>
<feature type="signal peptide" evidence="6">
    <location>
        <begin position="1"/>
        <end position="20"/>
    </location>
</feature>
<protein>
    <recommendedName>
        <fullName evidence="4">Deoxyribonuclease</fullName>
    </recommendedName>
</protein>
<dbReference type="Proteomes" id="UP001431209">
    <property type="component" value="Unassembled WGS sequence"/>
</dbReference>
<sequence>MRSSLVILLLIAAFVTQCIAADSLRVGSFNIQVFGTKTMSKPHVVTLLTKILSRYHIVFIQEIRDHTNTALEELVKTTNENQGTNFEYVVSERLGRSASKEQYAYIYDPTRLTVLSTYQFPDENDWFERPPYSIAIESKHNGRKLFLTGIHVKPRDAVAEIDHLVDVYDFYIGSNNINQGWICMGDFNAGGSYVAESDMESIRLRQMSDRFEWLIKDGTRTTVSEHNYAYDRFVVDTMVSGTADVFRFDLSMRISIEEAREVSDHFPIEMVVKDF</sequence>
<dbReference type="PIRSF" id="PIRSF000988">
    <property type="entry name" value="DNase_I_euk"/>
    <property type="match status" value="1"/>
</dbReference>
<dbReference type="InterPro" id="IPR036691">
    <property type="entry name" value="Endo/exonu/phosph_ase_sf"/>
</dbReference>
<evidence type="ECO:0000256" key="4">
    <source>
        <dbReference type="PIRNR" id="PIRNR000988"/>
    </source>
</evidence>
<keyword evidence="6" id="KW-0732">Signal</keyword>
<feature type="domain" description="Endonuclease/exonuclease/phosphatase" evidence="7">
    <location>
        <begin position="27"/>
        <end position="233"/>
    </location>
</feature>
<comment type="similarity">
    <text evidence="1 4">Belongs to the DNase I family.</text>
</comment>
<feature type="active site" evidence="5">
    <location>
        <position position="101"/>
    </location>
</feature>
<dbReference type="PANTHER" id="PTHR11371:SF33">
    <property type="entry name" value="ENDONUCLEASE_EXONUCLEASE_PHOSPHATASE DOMAIN-CONTAINING PROTEIN"/>
    <property type="match status" value="1"/>
</dbReference>
<feature type="active site" evidence="5">
    <location>
        <position position="151"/>
    </location>
</feature>
<reference evidence="8 9" key="1">
    <citation type="submission" date="2024-03" db="EMBL/GenBank/DDBJ databases">
        <title>The Acrasis kona genome and developmental transcriptomes reveal deep origins of eukaryotic multicellular pathways.</title>
        <authorList>
            <person name="Sheikh S."/>
            <person name="Fu C.-J."/>
            <person name="Brown M.W."/>
            <person name="Baldauf S.L."/>
        </authorList>
    </citation>
    <scope>NUCLEOTIDE SEQUENCE [LARGE SCALE GENOMIC DNA]</scope>
    <source>
        <strain evidence="8 9">ATCC MYA-3509</strain>
    </source>
</reference>
<dbReference type="GO" id="GO:0006308">
    <property type="term" value="P:DNA catabolic process"/>
    <property type="evidence" value="ECO:0007669"/>
    <property type="project" value="InterPro"/>
</dbReference>
<dbReference type="EMBL" id="JAOPGA020000631">
    <property type="protein sequence ID" value="KAL0480148.1"/>
    <property type="molecule type" value="Genomic_DNA"/>
</dbReference>
<evidence type="ECO:0000256" key="3">
    <source>
        <dbReference type="ARBA" id="ARBA00022801"/>
    </source>
</evidence>
<dbReference type="GO" id="GO:0005634">
    <property type="term" value="C:nucleus"/>
    <property type="evidence" value="ECO:0007669"/>
    <property type="project" value="TreeGrafter"/>
</dbReference>
<accession>A0AAW2YT60</accession>
<keyword evidence="9" id="KW-1185">Reference proteome</keyword>
<keyword evidence="2 4" id="KW-0540">Nuclease</keyword>
<dbReference type="PRINTS" id="PR00130">
    <property type="entry name" value="DNASEI"/>
</dbReference>
<dbReference type="GO" id="GO:0003677">
    <property type="term" value="F:DNA binding"/>
    <property type="evidence" value="ECO:0007669"/>
    <property type="project" value="TreeGrafter"/>
</dbReference>
<evidence type="ECO:0000256" key="1">
    <source>
        <dbReference type="ARBA" id="ARBA00007359"/>
    </source>
</evidence>
<comment type="caution">
    <text evidence="8">The sequence shown here is derived from an EMBL/GenBank/DDBJ whole genome shotgun (WGS) entry which is preliminary data.</text>
</comment>